<name>A0A7G5C329_9BACL</name>
<dbReference type="KEGG" id="cchl:FPL14_22355"/>
<proteinExistence type="predicted"/>
<keyword evidence="2" id="KW-1185">Reference proteome</keyword>
<evidence type="ECO:0000313" key="2">
    <source>
        <dbReference type="Proteomes" id="UP000515679"/>
    </source>
</evidence>
<dbReference type="Proteomes" id="UP000515679">
    <property type="component" value="Chromosome"/>
</dbReference>
<evidence type="ECO:0000313" key="1">
    <source>
        <dbReference type="EMBL" id="QMV43613.1"/>
    </source>
</evidence>
<dbReference type="EMBL" id="CP041969">
    <property type="protein sequence ID" value="QMV43613.1"/>
    <property type="molecule type" value="Genomic_DNA"/>
</dbReference>
<sequence length="192" mass="21156">MAELGMVVAPVITNNVTGETTTLDVIEHETRPLYDLRNLETGAIATQYATDVSARASGTYSDNISDSTLSVTAYATLFYITETVSGEIFAGLDKVSWRYEISDNAVALKNLTHKYQQSGAGQGTSTAIDQRNTLYPTALSGTDLVRNWGWTKVSILGTFYKYGVEMTSTLYRTNNPTYTWTMNLQVYQVGIL</sequence>
<accession>A0A7G5C329</accession>
<gene>
    <name evidence="1" type="ORF">FPL14_22355</name>
</gene>
<reference evidence="1 2" key="1">
    <citation type="submission" date="2019-07" db="EMBL/GenBank/DDBJ databases">
        <authorList>
            <person name="Kim J.K."/>
            <person name="Cheong H.-M."/>
            <person name="Choi Y."/>
            <person name="Hwang K.J."/>
            <person name="Lee S."/>
            <person name="Choi C."/>
        </authorList>
    </citation>
    <scope>NUCLEOTIDE SEQUENCE [LARGE SCALE GENOMIC DNA]</scope>
    <source>
        <strain evidence="1 2">KS 22</strain>
    </source>
</reference>
<dbReference type="AlphaFoldDB" id="A0A7G5C329"/>
<dbReference type="RefSeq" id="WP_182299850.1">
    <property type="nucleotide sequence ID" value="NZ_CP041969.1"/>
</dbReference>
<organism evidence="1 2">
    <name type="scientific">Cohnella cholangitidis</name>
    <dbReference type="NCBI Taxonomy" id="2598458"/>
    <lineage>
        <taxon>Bacteria</taxon>
        <taxon>Bacillati</taxon>
        <taxon>Bacillota</taxon>
        <taxon>Bacilli</taxon>
        <taxon>Bacillales</taxon>
        <taxon>Paenibacillaceae</taxon>
        <taxon>Cohnella</taxon>
    </lineage>
</organism>
<protein>
    <submittedName>
        <fullName evidence="1">Uncharacterized protein</fullName>
    </submittedName>
</protein>